<reference evidence="2 3" key="1">
    <citation type="submission" date="2024-10" db="EMBL/GenBank/DDBJ databases">
        <title>The Natural Products Discovery Center: Release of the First 8490 Sequenced Strains for Exploring Actinobacteria Biosynthetic Diversity.</title>
        <authorList>
            <person name="Kalkreuter E."/>
            <person name="Kautsar S.A."/>
            <person name="Yang D."/>
            <person name="Bader C.D."/>
            <person name="Teijaro C.N."/>
            <person name="Fluegel L."/>
            <person name="Davis C.M."/>
            <person name="Simpson J.R."/>
            <person name="Lauterbach L."/>
            <person name="Steele A.D."/>
            <person name="Gui C."/>
            <person name="Meng S."/>
            <person name="Li G."/>
            <person name="Viehrig K."/>
            <person name="Ye F."/>
            <person name="Su P."/>
            <person name="Kiefer A.F."/>
            <person name="Nichols A."/>
            <person name="Cepeda A.J."/>
            <person name="Yan W."/>
            <person name="Fan B."/>
            <person name="Jiang Y."/>
            <person name="Adhikari A."/>
            <person name="Zheng C.-J."/>
            <person name="Schuster L."/>
            <person name="Cowan T.M."/>
            <person name="Smanski M.J."/>
            <person name="Chevrette M.G."/>
            <person name="De Carvalho L.P.S."/>
            <person name="Shen B."/>
        </authorList>
    </citation>
    <scope>NUCLEOTIDE SEQUENCE [LARGE SCALE GENOMIC DNA]</scope>
    <source>
        <strain evidence="2 3">NPDC053346</strain>
    </source>
</reference>
<keyword evidence="3" id="KW-1185">Reference proteome</keyword>
<dbReference type="Proteomes" id="UP001614391">
    <property type="component" value="Unassembled WGS sequence"/>
</dbReference>
<name>A0ABW8CS23_STRBI</name>
<gene>
    <name evidence="2" type="ORF">ACIGW0_09410</name>
</gene>
<protein>
    <submittedName>
        <fullName evidence="2">Uncharacterized protein</fullName>
    </submittedName>
</protein>
<organism evidence="2 3">
    <name type="scientific">Streptomyces bikiniensis</name>
    <dbReference type="NCBI Taxonomy" id="1896"/>
    <lineage>
        <taxon>Bacteria</taxon>
        <taxon>Bacillati</taxon>
        <taxon>Actinomycetota</taxon>
        <taxon>Actinomycetes</taxon>
        <taxon>Kitasatosporales</taxon>
        <taxon>Streptomycetaceae</taxon>
        <taxon>Streptomyces</taxon>
    </lineage>
</organism>
<feature type="region of interest" description="Disordered" evidence="1">
    <location>
        <begin position="1"/>
        <end position="28"/>
    </location>
</feature>
<evidence type="ECO:0000256" key="1">
    <source>
        <dbReference type="SAM" id="MobiDB-lite"/>
    </source>
</evidence>
<evidence type="ECO:0000313" key="2">
    <source>
        <dbReference type="EMBL" id="MFI9119596.1"/>
    </source>
</evidence>
<dbReference type="EMBL" id="JBITYT010000003">
    <property type="protein sequence ID" value="MFI9119596.1"/>
    <property type="molecule type" value="Genomic_DNA"/>
</dbReference>
<sequence length="100" mass="10547">MNAMHQHLLDASRAARLGDPPPPAPGTHDLAVLRAVRDRHRFERVLAGRPARGGLRAALRRAGLFGAGLLGTGRSVPSRSVPSHAAPSRTAPAPCRRPAD</sequence>
<feature type="region of interest" description="Disordered" evidence="1">
    <location>
        <begin position="69"/>
        <end position="100"/>
    </location>
</feature>
<dbReference type="RefSeq" id="WP_399612634.1">
    <property type="nucleotide sequence ID" value="NZ_JBITYT010000003.1"/>
</dbReference>
<accession>A0ABW8CS23</accession>
<proteinExistence type="predicted"/>
<evidence type="ECO:0000313" key="3">
    <source>
        <dbReference type="Proteomes" id="UP001614391"/>
    </source>
</evidence>
<comment type="caution">
    <text evidence="2">The sequence shown here is derived from an EMBL/GenBank/DDBJ whole genome shotgun (WGS) entry which is preliminary data.</text>
</comment>